<feature type="compositionally biased region" description="Basic and acidic residues" evidence="4">
    <location>
        <begin position="97"/>
        <end position="114"/>
    </location>
</feature>
<dbReference type="InterPro" id="IPR023213">
    <property type="entry name" value="CAT-like_dom_sf"/>
</dbReference>
<proteinExistence type="predicted"/>
<organism evidence="6 7">
    <name type="scientific">Streptomyces desertarenae</name>
    <dbReference type="NCBI Taxonomy" id="2666184"/>
    <lineage>
        <taxon>Bacteria</taxon>
        <taxon>Bacillati</taxon>
        <taxon>Actinomycetota</taxon>
        <taxon>Actinomycetes</taxon>
        <taxon>Kitasatosporales</taxon>
        <taxon>Streptomycetaceae</taxon>
        <taxon>Streptomyces</taxon>
    </lineage>
</organism>
<dbReference type="Gene3D" id="1.10.1200.10">
    <property type="entry name" value="ACP-like"/>
    <property type="match status" value="1"/>
</dbReference>
<dbReference type="InterPro" id="IPR036736">
    <property type="entry name" value="ACP-like_sf"/>
</dbReference>
<comment type="cofactor">
    <cofactor evidence="1">
        <name>pantetheine 4'-phosphate</name>
        <dbReference type="ChEBI" id="CHEBI:47942"/>
    </cofactor>
</comment>
<evidence type="ECO:0000256" key="1">
    <source>
        <dbReference type="ARBA" id="ARBA00001957"/>
    </source>
</evidence>
<dbReference type="EMBL" id="JBHUFU010000019">
    <property type="protein sequence ID" value="MFD1832733.1"/>
    <property type="molecule type" value="Genomic_DNA"/>
</dbReference>
<feature type="domain" description="Carrier" evidence="5">
    <location>
        <begin position="460"/>
        <end position="534"/>
    </location>
</feature>
<dbReference type="InterPro" id="IPR020806">
    <property type="entry name" value="PKS_PP-bd"/>
</dbReference>
<dbReference type="PROSITE" id="PS50075">
    <property type="entry name" value="CARRIER"/>
    <property type="match status" value="1"/>
</dbReference>
<dbReference type="RefSeq" id="WP_380903928.1">
    <property type="nucleotide sequence ID" value="NZ_JBHUFU010000019.1"/>
</dbReference>
<protein>
    <submittedName>
        <fullName evidence="6">Condensation domain-containing protein</fullName>
    </submittedName>
</protein>
<evidence type="ECO:0000256" key="4">
    <source>
        <dbReference type="SAM" id="MobiDB-lite"/>
    </source>
</evidence>
<dbReference type="Gene3D" id="3.30.559.30">
    <property type="entry name" value="Nonribosomal peptide synthetase, condensation domain"/>
    <property type="match status" value="1"/>
</dbReference>
<feature type="region of interest" description="Disordered" evidence="4">
    <location>
        <begin position="84"/>
        <end position="114"/>
    </location>
</feature>
<dbReference type="SMART" id="SM00823">
    <property type="entry name" value="PKS_PP"/>
    <property type="match status" value="1"/>
</dbReference>
<accession>A0ABW4PQZ3</accession>
<dbReference type="SUPFAM" id="SSF47336">
    <property type="entry name" value="ACP-like"/>
    <property type="match status" value="1"/>
</dbReference>
<dbReference type="Gene3D" id="3.30.559.10">
    <property type="entry name" value="Chloramphenicol acetyltransferase-like domain"/>
    <property type="match status" value="1"/>
</dbReference>
<dbReference type="PANTHER" id="PTHR45527:SF1">
    <property type="entry name" value="FATTY ACID SYNTHASE"/>
    <property type="match status" value="1"/>
</dbReference>
<dbReference type="SUPFAM" id="SSF52777">
    <property type="entry name" value="CoA-dependent acyltransferases"/>
    <property type="match status" value="2"/>
</dbReference>
<gene>
    <name evidence="6" type="ORF">ACFSJS_24265</name>
</gene>
<evidence type="ECO:0000313" key="6">
    <source>
        <dbReference type="EMBL" id="MFD1832733.1"/>
    </source>
</evidence>
<sequence length="539" mass="59717">MTVTDTTRESTDPAGALLPLSFHQEFLCMFDNGREEGPFGPKYHIVGAWRIEGELDTATLQAALDDVVERHEALRTEIVRNGDSHAQRILPPTSPRLDVRDLTDTAPEDRDRRADELLNDVEDGRLSIRRLPLLRAVLGRFDDRDAVLALIAHHTAADAWAMHVIMRDLAACYAARRDGTSPDLPEASQYREYAQWEREASLSPGAERRRAYWRRKLSGAAILALPTDEPRSANLPKTTAWLRFALDADLAEAVPALARESRGSAFMTLLAAYKVFLHRQTGATDITIPTFSSGRGQERFQDTVGSFINFLPLRTDIAGCGTFREVIRRVRTTCAEAYTHEIPFSELMREAPGLMAAAATDDHQITAFQAVHAPFDTADREAGGIRYTKAWKRLLSQSDGSDVPDGILWSLHIDPSGEMVGSLGFNTNRYREETMRRQLDDFIGLLRELVAAPDAPLETRSSSVVEEKVREMWTAVLGASDTPGATFFELGGQSISAVRLVGRIEQELGVWVDVDVLFDDPDLETFTKAVLAAAAEPTA</sequence>
<evidence type="ECO:0000313" key="7">
    <source>
        <dbReference type="Proteomes" id="UP001597365"/>
    </source>
</evidence>
<name>A0ABW4PQZ3_9ACTN</name>
<reference evidence="7" key="1">
    <citation type="journal article" date="2019" name="Int. J. Syst. Evol. Microbiol.">
        <title>The Global Catalogue of Microorganisms (GCM) 10K type strain sequencing project: providing services to taxonomists for standard genome sequencing and annotation.</title>
        <authorList>
            <consortium name="The Broad Institute Genomics Platform"/>
            <consortium name="The Broad Institute Genome Sequencing Center for Infectious Disease"/>
            <person name="Wu L."/>
            <person name="Ma J."/>
        </authorList>
    </citation>
    <scope>NUCLEOTIDE SEQUENCE [LARGE SCALE GENOMIC DNA]</scope>
    <source>
        <strain evidence="7">CGMCC 4.7455</strain>
    </source>
</reference>
<dbReference type="PANTHER" id="PTHR45527">
    <property type="entry name" value="NONRIBOSOMAL PEPTIDE SYNTHETASE"/>
    <property type="match status" value="1"/>
</dbReference>
<evidence type="ECO:0000259" key="5">
    <source>
        <dbReference type="PROSITE" id="PS50075"/>
    </source>
</evidence>
<dbReference type="Proteomes" id="UP001597365">
    <property type="component" value="Unassembled WGS sequence"/>
</dbReference>
<dbReference type="Pfam" id="PF00550">
    <property type="entry name" value="PP-binding"/>
    <property type="match status" value="1"/>
</dbReference>
<comment type="caution">
    <text evidence="6">The sequence shown here is derived from an EMBL/GenBank/DDBJ whole genome shotgun (WGS) entry which is preliminary data.</text>
</comment>
<evidence type="ECO:0000256" key="2">
    <source>
        <dbReference type="ARBA" id="ARBA00022450"/>
    </source>
</evidence>
<dbReference type="Pfam" id="PF00668">
    <property type="entry name" value="Condensation"/>
    <property type="match status" value="1"/>
</dbReference>
<keyword evidence="3" id="KW-0597">Phosphoprotein</keyword>
<dbReference type="InterPro" id="IPR009081">
    <property type="entry name" value="PP-bd_ACP"/>
</dbReference>
<dbReference type="InterPro" id="IPR001242">
    <property type="entry name" value="Condensation_dom"/>
</dbReference>
<dbReference type="CDD" id="cd19539">
    <property type="entry name" value="SgcC5_NRPS-like"/>
    <property type="match status" value="1"/>
</dbReference>
<keyword evidence="7" id="KW-1185">Reference proteome</keyword>
<evidence type="ECO:0000256" key="3">
    <source>
        <dbReference type="ARBA" id="ARBA00022553"/>
    </source>
</evidence>
<keyword evidence="2" id="KW-0596">Phosphopantetheine</keyword>